<dbReference type="InterPro" id="IPR011989">
    <property type="entry name" value="ARM-like"/>
</dbReference>
<dbReference type="Proteomes" id="UP001152799">
    <property type="component" value="Chromosome 6"/>
</dbReference>
<dbReference type="SUPFAM" id="SSF48371">
    <property type="entry name" value="ARM repeat"/>
    <property type="match status" value="2"/>
</dbReference>
<accession>A0A9N9MY49</accession>
<dbReference type="Pfam" id="PF13251">
    <property type="entry name" value="DUF4042"/>
    <property type="match status" value="1"/>
</dbReference>
<feature type="compositionally biased region" description="Basic residues" evidence="2">
    <location>
        <begin position="289"/>
        <end position="304"/>
    </location>
</feature>
<name>A0A9N9MY49_9CUCU</name>
<evidence type="ECO:0000313" key="4">
    <source>
        <dbReference type="EMBL" id="CAG9771044.1"/>
    </source>
</evidence>
<feature type="domain" description="DUF4042" evidence="3">
    <location>
        <begin position="364"/>
        <end position="539"/>
    </location>
</feature>
<organism evidence="4 5">
    <name type="scientific">Ceutorhynchus assimilis</name>
    <name type="common">cabbage seed weevil</name>
    <dbReference type="NCBI Taxonomy" id="467358"/>
    <lineage>
        <taxon>Eukaryota</taxon>
        <taxon>Metazoa</taxon>
        <taxon>Ecdysozoa</taxon>
        <taxon>Arthropoda</taxon>
        <taxon>Hexapoda</taxon>
        <taxon>Insecta</taxon>
        <taxon>Pterygota</taxon>
        <taxon>Neoptera</taxon>
        <taxon>Endopterygota</taxon>
        <taxon>Coleoptera</taxon>
        <taxon>Polyphaga</taxon>
        <taxon>Cucujiformia</taxon>
        <taxon>Curculionidae</taxon>
        <taxon>Ceutorhynchinae</taxon>
        <taxon>Ceutorhynchus</taxon>
    </lineage>
</organism>
<evidence type="ECO:0000256" key="2">
    <source>
        <dbReference type="SAM" id="MobiDB-lite"/>
    </source>
</evidence>
<evidence type="ECO:0000259" key="3">
    <source>
        <dbReference type="Pfam" id="PF13251"/>
    </source>
</evidence>
<proteinExistence type="predicted"/>
<dbReference type="InterPro" id="IPR025283">
    <property type="entry name" value="DUF4042"/>
</dbReference>
<gene>
    <name evidence="4" type="ORF">CEUTPL_LOCUS11486</name>
</gene>
<dbReference type="OrthoDB" id="66533at2759"/>
<dbReference type="InterPro" id="IPR016024">
    <property type="entry name" value="ARM-type_fold"/>
</dbReference>
<reference evidence="4" key="1">
    <citation type="submission" date="2022-01" db="EMBL/GenBank/DDBJ databases">
        <authorList>
            <person name="King R."/>
        </authorList>
    </citation>
    <scope>NUCLEOTIDE SEQUENCE</scope>
</reference>
<sequence length="1070" mass="118981">MYPSENIFDHLSLKIGQLCYGKTIVDPNGISKLLDELNSVNYRIPVVQNPTKAVLLINQCCSSIQADDEILIPKCAQLIVNLVKYQNVSVEGRTLTLSLQWCIDATNNSNRVITLEALRALEALIRHNVQKCPIKVLDTVIEKLKKEIHLEVIGKTTQNSKDILLAALQCLESSTVTTPELKNWTNFFKHFENCAQIFISVLCSRKSSRDSVVDIKILETCLLGLQNIAFIHREFLKKELGLILGVVKTYMLYGIRDIEFLIPERLKPCTLSIPEVTHAGKEKSGGKVTKQRKHRNTPNKKKNRKPDEETQFEPKTSGYVPATATSEYSSDSGLGQSFFLKTSDSDFSDNEGGKLAKLSHSSNKVRQAALNLFATIIKHSEKSTIFTYWSNFIPDSSSSGKHNLLTCALKDPSTRGKMCALNVLLLLLTSAKMYLSLAESSQQTSSFTPFSVILGLSLTELHKNFCLALNQLNVPVLTQVLKCMAALVQATPYHRLTSGLITKVVRNVKTLIFHRDASVQVTALIVTGCILAFEPSLPETLEVMTQNKTTKDTKDTATQANTSDDFDFAQFSSDEEDDVSEIDHMPWLLQKCLKNLGINVENQKHIVPAPVKLESLQVLSAMSRNYFESLMFPHLNQITKALETSLMDAHSDLRLHGARAVEFLGQALGKISENYLSTTVCLNFWQTLLNGPLVALTQNEQVALRAIGCDCLGSIGAPIFQQLPRDKQILCVTLLFACTKDAENTVKGAAVRALALCVLYPSLREDPGFVVDTAECILHALEDDNVNVRVKASWSLGNLSDALVLNSKSCESNEDSIPETILVKLLEASIKSVNDNEKIKMNVVRAIGNLLQLMDDEFLKQERFKGASERALNALVKASTSGVNMKVRWNACYALGNVLKNPSIYTNLNLNTWQTSAFTKLSDLVVSFKNFKVRINAALALSAPTAREHYGIHFIPLWTSMLQALQNSQNVDDFVEYNHRDHLVEQICLCLGHLTSLLTKQDLLQLESTLNLYFDSFNIHMSKVLERLVPEKSTELSSAACALANLDSRSDIGTEEKQVIACLRTIFMPQ</sequence>
<dbReference type="PANTHER" id="PTHR13366:SF0">
    <property type="entry name" value="HEAT REPEAT-CONTAINING PROTEIN 6"/>
    <property type="match status" value="1"/>
</dbReference>
<evidence type="ECO:0000256" key="1">
    <source>
        <dbReference type="ARBA" id="ARBA00015263"/>
    </source>
</evidence>
<dbReference type="Gene3D" id="1.25.10.10">
    <property type="entry name" value="Leucine-rich Repeat Variant"/>
    <property type="match status" value="2"/>
</dbReference>
<dbReference type="PANTHER" id="PTHR13366">
    <property type="entry name" value="MALARIA ANTIGEN-RELATED"/>
    <property type="match status" value="1"/>
</dbReference>
<evidence type="ECO:0000313" key="5">
    <source>
        <dbReference type="Proteomes" id="UP001152799"/>
    </source>
</evidence>
<dbReference type="InterPro" id="IPR052107">
    <property type="entry name" value="HEAT6"/>
</dbReference>
<dbReference type="AlphaFoldDB" id="A0A9N9MY49"/>
<dbReference type="EMBL" id="OU892282">
    <property type="protein sequence ID" value="CAG9771044.1"/>
    <property type="molecule type" value="Genomic_DNA"/>
</dbReference>
<protein>
    <recommendedName>
        <fullName evidence="1">HEAT repeat-containing protein 6</fullName>
    </recommendedName>
</protein>
<keyword evidence="5" id="KW-1185">Reference proteome</keyword>
<feature type="region of interest" description="Disordered" evidence="2">
    <location>
        <begin position="280"/>
        <end position="331"/>
    </location>
</feature>